<dbReference type="Gene3D" id="3.30.420.10">
    <property type="entry name" value="Ribonuclease H-like superfamily/Ribonuclease H"/>
    <property type="match status" value="1"/>
</dbReference>
<evidence type="ECO:0000313" key="2">
    <source>
        <dbReference type="Proteomes" id="UP000000333"/>
    </source>
</evidence>
<proteinExistence type="predicted"/>
<keyword evidence="2" id="KW-1185">Reference proteome</keyword>
<dbReference type="InterPro" id="IPR012337">
    <property type="entry name" value="RNaseH-like_sf"/>
</dbReference>
<name>E1QVY7_OLSUV</name>
<dbReference type="InterPro" id="IPR036397">
    <property type="entry name" value="RNaseH_sf"/>
</dbReference>
<dbReference type="HOGENOM" id="CLU_043243_0_0_11"/>
<dbReference type="PATRIC" id="fig|633147.7.peg.357"/>
<protein>
    <recommendedName>
        <fullName evidence="3">Exonuclease RNase T and DNA polymerase III</fullName>
    </recommendedName>
</protein>
<reference evidence="1 2" key="1">
    <citation type="journal article" date="2010" name="Stand. Genomic Sci.">
        <title>Complete genome sequence of Olsenella uli type strain (VPI D76D-27C).</title>
        <authorList>
            <person name="Goker M."/>
            <person name="Held B."/>
            <person name="Lucas S."/>
            <person name="Nolan M."/>
            <person name="Yasawong M."/>
            <person name="Glavina Del Rio T."/>
            <person name="Tice H."/>
            <person name="Cheng J.F."/>
            <person name="Bruce D."/>
            <person name="Detter J.C."/>
            <person name="Tapia R."/>
            <person name="Han C."/>
            <person name="Goodwin L."/>
            <person name="Pitluck S."/>
            <person name="Liolios K."/>
            <person name="Ivanova N."/>
            <person name="Mavromatis K."/>
            <person name="Mikhailova N."/>
            <person name="Pati A."/>
            <person name="Chen A."/>
            <person name="Palaniappan K."/>
            <person name="Land M."/>
            <person name="Hauser L."/>
            <person name="Chang Y.J."/>
            <person name="Jeffries C.D."/>
            <person name="Rohde M."/>
            <person name="Sikorski J."/>
            <person name="Pukall R."/>
            <person name="Woyke T."/>
            <person name="Bristow J."/>
            <person name="Eisen J.A."/>
            <person name="Markowitz V."/>
            <person name="Hugenholtz P."/>
            <person name="Kyrpides N.C."/>
            <person name="Klenk H.P."/>
            <person name="Lapidus A."/>
        </authorList>
    </citation>
    <scope>NUCLEOTIDE SEQUENCE [LARGE SCALE GENOMIC DNA]</scope>
    <source>
        <strain evidence="2">ATCC 49627 / DSM 7084 / CIP 109912 / JCM 12494 / NCIMB 702895 / VPI D76D-27C</strain>
    </source>
</reference>
<dbReference type="OrthoDB" id="3180615at2"/>
<dbReference type="Proteomes" id="UP000000333">
    <property type="component" value="Chromosome"/>
</dbReference>
<organism evidence="1 2">
    <name type="scientific">Olsenella uli (strain ATCC 49627 / DSM 7084 / CCUG 31166 / CIP 109912 / JCM 12494 / LMG 11480 / NCIMB 702895 / VPI D76D-27C)</name>
    <name type="common">Lactobacillus uli</name>
    <dbReference type="NCBI Taxonomy" id="633147"/>
    <lineage>
        <taxon>Bacteria</taxon>
        <taxon>Bacillati</taxon>
        <taxon>Actinomycetota</taxon>
        <taxon>Coriobacteriia</taxon>
        <taxon>Coriobacteriales</taxon>
        <taxon>Atopobiaceae</taxon>
        <taxon>Olsenella</taxon>
    </lineage>
</organism>
<evidence type="ECO:0008006" key="3">
    <source>
        <dbReference type="Google" id="ProtNLM"/>
    </source>
</evidence>
<accession>E1QVY7</accession>
<dbReference type="GO" id="GO:0003676">
    <property type="term" value="F:nucleic acid binding"/>
    <property type="evidence" value="ECO:0007669"/>
    <property type="project" value="InterPro"/>
</dbReference>
<dbReference type="STRING" id="633147.Olsu_1181"/>
<dbReference type="EMBL" id="CP002106">
    <property type="protein sequence ID" value="ADK68290.1"/>
    <property type="molecule type" value="Genomic_DNA"/>
</dbReference>
<dbReference type="SUPFAM" id="SSF53098">
    <property type="entry name" value="Ribonuclease H-like"/>
    <property type="match status" value="1"/>
</dbReference>
<dbReference type="KEGG" id="ols:Olsu_1181"/>
<evidence type="ECO:0000313" key="1">
    <source>
        <dbReference type="EMBL" id="ADK68290.1"/>
    </source>
</evidence>
<dbReference type="RefSeq" id="WP_013252042.1">
    <property type="nucleotide sequence ID" value="NC_014363.1"/>
</dbReference>
<dbReference type="GeneID" id="78512601"/>
<sequence length="323" mass="36250">MNLPQALEHAHAFAFPGFLTDDNALDEERRKNEEAISVLMSAWRDAPSGQEPCSFGLILALADNNRQIVDSYGIDRLRNANGLNLQRKLPDEDLVRGVARMQHRSEAKVAASAGPMLNDLGIAYTEATVSGTVMGIDLETTSRDPDRGYIINLGFEFMDLAPKAKPHDGHAAYFGLPDIYRERGVPLANIHHITWDDLAGKTPFRQARREQEALLAAFRAFPIMAHNASFEDSWLTLHLEGYAEARKAGQVVVIDSRDICRRIDPDYKTLPHDSRPAALESWARRRGTLKAGEKERHLGLEDVDLMFRTVQAEFRERNMFSAT</sequence>
<dbReference type="AlphaFoldDB" id="E1QVY7"/>
<dbReference type="eggNOG" id="COG0847">
    <property type="taxonomic scope" value="Bacteria"/>
</dbReference>
<gene>
    <name evidence="1" type="ordered locus">Olsu_1181</name>
</gene>